<proteinExistence type="inferred from homology"/>
<dbReference type="Gene3D" id="1.10.287.4070">
    <property type="match status" value="1"/>
</dbReference>
<evidence type="ECO:0000256" key="6">
    <source>
        <dbReference type="ARBA" id="ARBA00023187"/>
    </source>
</evidence>
<keyword evidence="12" id="KW-1185">Reference proteome</keyword>
<name>A0ABP0EF11_9ASCO</name>
<dbReference type="InterPro" id="IPR042239">
    <property type="entry name" value="Nop_C"/>
</dbReference>
<evidence type="ECO:0000256" key="4">
    <source>
        <dbReference type="ARBA" id="ARBA00022728"/>
    </source>
</evidence>
<dbReference type="InterPro" id="IPR027105">
    <property type="entry name" value="Prp31"/>
</dbReference>
<dbReference type="PANTHER" id="PTHR13904">
    <property type="entry name" value="PRE-MRNA SPLICING FACTOR PRP31"/>
    <property type="match status" value="1"/>
</dbReference>
<evidence type="ECO:0000313" key="12">
    <source>
        <dbReference type="Proteomes" id="UP001497600"/>
    </source>
</evidence>
<organism evidence="11 12">
    <name type="scientific">[Candida] anglica</name>
    <dbReference type="NCBI Taxonomy" id="148631"/>
    <lineage>
        <taxon>Eukaryota</taxon>
        <taxon>Fungi</taxon>
        <taxon>Dikarya</taxon>
        <taxon>Ascomycota</taxon>
        <taxon>Saccharomycotina</taxon>
        <taxon>Pichiomycetes</taxon>
        <taxon>Debaryomycetaceae</taxon>
        <taxon>Kurtzmaniella</taxon>
    </lineage>
</organism>
<dbReference type="InterPro" id="IPR019175">
    <property type="entry name" value="Prp31_C"/>
</dbReference>
<dbReference type="InterPro" id="IPR002687">
    <property type="entry name" value="Nop_dom"/>
</dbReference>
<dbReference type="Pfam" id="PF01798">
    <property type="entry name" value="Nop"/>
    <property type="match status" value="1"/>
</dbReference>
<keyword evidence="6" id="KW-0508">mRNA splicing</keyword>
<keyword evidence="7" id="KW-0539">Nucleus</keyword>
<keyword evidence="8" id="KW-0687">Ribonucleoprotein</keyword>
<feature type="region of interest" description="Disordered" evidence="9">
    <location>
        <begin position="1"/>
        <end position="55"/>
    </location>
</feature>
<keyword evidence="5" id="KW-0694">RNA-binding</keyword>
<gene>
    <name evidence="11" type="primary">PRP31</name>
    <name evidence="11" type="ORF">CAAN4_F07206</name>
</gene>
<dbReference type="InterPro" id="IPR012976">
    <property type="entry name" value="NOSIC"/>
</dbReference>
<feature type="compositionally biased region" description="Acidic residues" evidence="9">
    <location>
        <begin position="14"/>
        <end position="31"/>
    </location>
</feature>
<protein>
    <submittedName>
        <fullName evidence="11">Pre-mRNA-processing factor 31</fullName>
    </submittedName>
</protein>
<accession>A0ABP0EF11</accession>
<reference evidence="11 12" key="1">
    <citation type="submission" date="2024-01" db="EMBL/GenBank/DDBJ databases">
        <authorList>
            <consortium name="Genoscope - CEA"/>
            <person name="William W."/>
        </authorList>
    </citation>
    <scope>NUCLEOTIDE SEQUENCE [LARGE SCALE GENOMIC DNA]</scope>
    <source>
        <strain evidence="11 12">29B2s-10</strain>
    </source>
</reference>
<evidence type="ECO:0000256" key="8">
    <source>
        <dbReference type="ARBA" id="ARBA00023274"/>
    </source>
</evidence>
<evidence type="ECO:0000256" key="7">
    <source>
        <dbReference type="ARBA" id="ARBA00023242"/>
    </source>
</evidence>
<dbReference type="Proteomes" id="UP001497600">
    <property type="component" value="Chromosome F"/>
</dbReference>
<evidence type="ECO:0000256" key="9">
    <source>
        <dbReference type="SAM" id="MobiDB-lite"/>
    </source>
</evidence>
<dbReference type="SMART" id="SM00931">
    <property type="entry name" value="NOSIC"/>
    <property type="match status" value="1"/>
</dbReference>
<evidence type="ECO:0000256" key="2">
    <source>
        <dbReference type="ARBA" id="ARBA00005572"/>
    </source>
</evidence>
<evidence type="ECO:0000256" key="3">
    <source>
        <dbReference type="ARBA" id="ARBA00022664"/>
    </source>
</evidence>
<dbReference type="InterPro" id="IPR036070">
    <property type="entry name" value="Nop_dom_sf"/>
</dbReference>
<evidence type="ECO:0000256" key="5">
    <source>
        <dbReference type="ARBA" id="ARBA00022884"/>
    </source>
</evidence>
<evidence type="ECO:0000256" key="1">
    <source>
        <dbReference type="ARBA" id="ARBA00004123"/>
    </source>
</evidence>
<evidence type="ECO:0000259" key="10">
    <source>
        <dbReference type="PROSITE" id="PS51358"/>
    </source>
</evidence>
<dbReference type="Gene3D" id="1.10.246.90">
    <property type="entry name" value="Nop domain"/>
    <property type="match status" value="1"/>
</dbReference>
<dbReference type="PANTHER" id="PTHR13904:SF0">
    <property type="entry name" value="U4_U6 SMALL NUCLEAR RIBONUCLEOPROTEIN PRP31"/>
    <property type="match status" value="1"/>
</dbReference>
<comment type="similarity">
    <text evidence="2">Belongs to the PRP31 family.</text>
</comment>
<feature type="region of interest" description="Disordered" evidence="9">
    <location>
        <begin position="506"/>
        <end position="535"/>
    </location>
</feature>
<dbReference type="Pfam" id="PF09785">
    <property type="entry name" value="Prp31_C"/>
    <property type="match status" value="1"/>
</dbReference>
<keyword evidence="4" id="KW-0747">Spliceosome</keyword>
<dbReference type="SUPFAM" id="SSF89124">
    <property type="entry name" value="Nop domain"/>
    <property type="match status" value="1"/>
</dbReference>
<keyword evidence="3" id="KW-0507">mRNA processing</keyword>
<comment type="subcellular location">
    <subcellularLocation>
        <location evidence="1">Nucleus</location>
    </subcellularLocation>
</comment>
<sequence length="535" mass="60101">MDEDLESALLADFGSDEDESQEEMEVTEEVTVEDKEMDQEVPKTNGHQSNQEFKHESIDDATKLDILLKGVNEKKTIEKILGKFDITTIYDVTKDSKIAPLIPYLQGQIAKYSSEEESDYHNLLASISQDGQSSEEYSFILKVNDITQVINDEIAAIDSFIKMHYKVVFSELESLVANAVDYASIVLVLKQNLNDVGRYQDDLKRIVSNEKVLVITMSALQQQKSQHFELDEYDFNMICKACGLILQLNSIQRELSQFTSSKLSKFAPNVCAIVGPITSAQLLTAAGSLRQLSITPSCNLPSLGIRDLSSERDNLVAKSRNVRQTGYLFHSDLVKHLPEDVMKPAMRMISGKVVLAARIDLAQSCASGSIGSKYLEEINKKIDKLLTPPENQADKALPIPIEQKSKKRAGRRFRKMKQRFEMSDLRKAQNKMAFGQQEDSIMDSFGEEIGLGMSRGGQGTLNVKMNTNTNAKMSKGMAARLKTNNTREDIESLVFARPSQSPIETTTITRPINTKETHNESKWFTGMKRKREENE</sequence>
<feature type="domain" description="Nop" evidence="10">
    <location>
        <begin position="266"/>
        <end position="387"/>
    </location>
</feature>
<feature type="compositionally biased region" description="Basic and acidic residues" evidence="9">
    <location>
        <begin position="32"/>
        <end position="41"/>
    </location>
</feature>
<dbReference type="PROSITE" id="PS51358">
    <property type="entry name" value="NOP"/>
    <property type="match status" value="1"/>
</dbReference>
<evidence type="ECO:0000313" key="11">
    <source>
        <dbReference type="EMBL" id="CAK7912469.1"/>
    </source>
</evidence>
<dbReference type="EMBL" id="OZ004258">
    <property type="protein sequence ID" value="CAK7912469.1"/>
    <property type="molecule type" value="Genomic_DNA"/>
</dbReference>